<proteinExistence type="inferred from homology"/>
<feature type="domain" description="QLQ" evidence="6">
    <location>
        <begin position="1"/>
        <end position="22"/>
    </location>
</feature>
<comment type="subcellular location">
    <subcellularLocation>
        <location evidence="1 4 5">Nucleus</location>
    </subcellularLocation>
</comment>
<dbReference type="GO" id="GO:0006351">
    <property type="term" value="P:DNA-templated transcription"/>
    <property type="evidence" value="ECO:0007669"/>
    <property type="project" value="UniProtKB-UniRule"/>
</dbReference>
<evidence type="ECO:0000259" key="6">
    <source>
        <dbReference type="PROSITE" id="PS51666"/>
    </source>
</evidence>
<keyword evidence="5" id="KW-0804">Transcription</keyword>
<keyword evidence="5" id="KW-0805">Transcription regulation</keyword>
<evidence type="ECO:0000256" key="1">
    <source>
        <dbReference type="ARBA" id="ARBA00004123"/>
    </source>
</evidence>
<organism evidence="8 9">
    <name type="scientific">Handroanthus impetiginosus</name>
    <dbReference type="NCBI Taxonomy" id="429701"/>
    <lineage>
        <taxon>Eukaryota</taxon>
        <taxon>Viridiplantae</taxon>
        <taxon>Streptophyta</taxon>
        <taxon>Embryophyta</taxon>
        <taxon>Tracheophyta</taxon>
        <taxon>Spermatophyta</taxon>
        <taxon>Magnoliopsida</taxon>
        <taxon>eudicotyledons</taxon>
        <taxon>Gunneridae</taxon>
        <taxon>Pentapetalae</taxon>
        <taxon>asterids</taxon>
        <taxon>lamiids</taxon>
        <taxon>Lamiales</taxon>
        <taxon>Bignoniaceae</taxon>
        <taxon>Crescentiina</taxon>
        <taxon>Tabebuia alliance</taxon>
        <taxon>Handroanthus</taxon>
    </lineage>
</organism>
<feature type="short sequence motif" description="Bipartite nuclear localization signal" evidence="4">
    <location>
        <begin position="81"/>
        <end position="88"/>
    </location>
</feature>
<keyword evidence="3 4" id="KW-0539">Nucleus</keyword>
<comment type="function">
    <text evidence="5">Transcription activator.</text>
</comment>
<dbReference type="STRING" id="429701.A0A2G9GBM0"/>
<dbReference type="PROSITE" id="PS51666">
    <property type="entry name" value="QLQ"/>
    <property type="match status" value="1"/>
</dbReference>
<keyword evidence="9" id="KW-1185">Reference proteome</keyword>
<dbReference type="InterPro" id="IPR014978">
    <property type="entry name" value="Gln-Leu-Gln_QLQ"/>
</dbReference>
<dbReference type="GO" id="GO:0006355">
    <property type="term" value="P:regulation of DNA-templated transcription"/>
    <property type="evidence" value="ECO:0007669"/>
    <property type="project" value="InterPro"/>
</dbReference>
<dbReference type="PANTHER" id="PTHR31602">
    <property type="entry name" value="GROWTH-REGULATING FACTOR 5"/>
    <property type="match status" value="1"/>
</dbReference>
<keyword evidence="5" id="KW-0010">Activator</keyword>
<dbReference type="GO" id="GO:0005524">
    <property type="term" value="F:ATP binding"/>
    <property type="evidence" value="ECO:0007669"/>
    <property type="project" value="UniProtKB-UniRule"/>
</dbReference>
<comment type="domain">
    <text evidence="5">The QLQ domain and WRC domain may be involved in protein-protein interaction and DNA-binding, respectively.</text>
</comment>
<comment type="similarity">
    <text evidence="2 5">Belongs to the GRF family.</text>
</comment>
<dbReference type="InterPro" id="IPR014977">
    <property type="entry name" value="WRC_dom"/>
</dbReference>
<dbReference type="PANTHER" id="PTHR31602:SF8">
    <property type="entry name" value="GROWTH-REGULATING FACTOR 5"/>
    <property type="match status" value="1"/>
</dbReference>
<feature type="domain" description="WRC" evidence="7">
    <location>
        <begin position="48"/>
        <end position="92"/>
    </location>
</feature>
<dbReference type="GO" id="GO:0005634">
    <property type="term" value="C:nucleus"/>
    <property type="evidence" value="ECO:0007669"/>
    <property type="project" value="UniProtKB-SubCell"/>
</dbReference>
<name>A0A2G9GBM0_9LAMI</name>
<dbReference type="InterPro" id="IPR031137">
    <property type="entry name" value="GRF"/>
</dbReference>
<dbReference type="GO" id="GO:0099402">
    <property type="term" value="P:plant organ development"/>
    <property type="evidence" value="ECO:0007669"/>
    <property type="project" value="UniProtKB-ARBA"/>
</dbReference>
<dbReference type="PROSITE" id="PS51667">
    <property type="entry name" value="WRC"/>
    <property type="match status" value="1"/>
</dbReference>
<evidence type="ECO:0000256" key="4">
    <source>
        <dbReference type="PROSITE-ProRule" id="PRU01002"/>
    </source>
</evidence>
<reference evidence="9" key="1">
    <citation type="journal article" date="2018" name="Gigascience">
        <title>Genome assembly of the Pink Ipe (Handroanthus impetiginosus, Bignoniaceae), a highly valued, ecologically keystone Neotropical timber forest tree.</title>
        <authorList>
            <person name="Silva-Junior O.B."/>
            <person name="Grattapaglia D."/>
            <person name="Novaes E."/>
            <person name="Collevatti R.G."/>
        </authorList>
    </citation>
    <scope>NUCLEOTIDE SEQUENCE [LARGE SCALE GENOMIC DNA]</scope>
    <source>
        <strain evidence="9">cv. UFG-1</strain>
    </source>
</reference>
<dbReference type="AlphaFoldDB" id="A0A2G9GBM0"/>
<evidence type="ECO:0000256" key="2">
    <source>
        <dbReference type="ARBA" id="ARBA00008122"/>
    </source>
</evidence>
<evidence type="ECO:0000313" key="8">
    <source>
        <dbReference type="EMBL" id="PIN02681.1"/>
    </source>
</evidence>
<accession>A0A2G9GBM0</accession>
<comment type="caution">
    <text evidence="8">The sequence shown here is derived from an EMBL/GenBank/DDBJ whole genome shotgun (WGS) entry which is preliminary data.</text>
</comment>
<gene>
    <name evidence="8" type="ORF">CDL12_24796</name>
</gene>
<dbReference type="Pfam" id="PF08879">
    <property type="entry name" value="WRC"/>
    <property type="match status" value="1"/>
</dbReference>
<dbReference type="EMBL" id="NKXS01005818">
    <property type="protein sequence ID" value="PIN02681.1"/>
    <property type="molecule type" value="Genomic_DNA"/>
</dbReference>
<evidence type="ECO:0000259" key="7">
    <source>
        <dbReference type="PROSITE" id="PS51667"/>
    </source>
</evidence>
<evidence type="ECO:0000313" key="9">
    <source>
        <dbReference type="Proteomes" id="UP000231279"/>
    </source>
</evidence>
<feature type="short sequence motif" description="Bipartite nuclear localization signal" evidence="4">
    <location>
        <begin position="53"/>
        <end position="63"/>
    </location>
</feature>
<dbReference type="Proteomes" id="UP000231279">
    <property type="component" value="Unassembled WGS sequence"/>
</dbReference>
<dbReference type="OrthoDB" id="1927209at2759"/>
<sequence>MVYKYLVAGLPVPPDLVLLIRRSYEAISALHFHHPSLGCNSYYGKKFDPEPGRCRRTDGKKWRCSKEAHSDSKYCERHMHRGRNRSRKPVESQSTSQFLPIAVTHVSTRCSDNSGSFQHMPFYSVVSSQGSSFGSNNKESRYIHGPTADTNEHGFPLEASGSVSLGSRAGNDTMQLMPSQVSLFKQKSDCNLLGHSSAQFESIDLSKQPQLGQHCFFESNDIGSPEEQQPVHLFFNEWPTTKEESWSNLDDDHNGNVFSSTQLSISIPTTAYTTNDA</sequence>
<evidence type="ECO:0000256" key="5">
    <source>
        <dbReference type="RuleBase" id="RU367127"/>
    </source>
</evidence>
<protein>
    <recommendedName>
        <fullName evidence="5">Growth-regulating factor</fullName>
    </recommendedName>
</protein>
<evidence type="ECO:0000256" key="3">
    <source>
        <dbReference type="ARBA" id="ARBA00023242"/>
    </source>
</evidence>